<name>A0A2R8B828_9RHOB</name>
<evidence type="ECO:0000256" key="1">
    <source>
        <dbReference type="SAM" id="Phobius"/>
    </source>
</evidence>
<reference evidence="2 3" key="1">
    <citation type="submission" date="2018-03" db="EMBL/GenBank/DDBJ databases">
        <authorList>
            <person name="Keele B.F."/>
        </authorList>
    </citation>
    <scope>NUCLEOTIDE SEQUENCE [LARGE SCALE GENOMIC DNA]</scope>
    <source>
        <strain evidence="2 3">CECT 8626</strain>
    </source>
</reference>
<gene>
    <name evidence="2" type="ORF">DEA8626_02254</name>
</gene>
<sequence length="88" mass="9561">MIWSMAFACLWVVAATVVAFLPLRYQMPLGFILLASALALVAWLAVETNPWVALAAIAAVVSMFRKPLLYGIKKAKEKSAPDREGGQP</sequence>
<keyword evidence="1" id="KW-0472">Membrane</keyword>
<protein>
    <recommendedName>
        <fullName evidence="4">UDP-N-acetylmuramate--alanine ligase</fullName>
    </recommendedName>
</protein>
<dbReference type="Pfam" id="PF10658">
    <property type="entry name" value="DUF2484"/>
    <property type="match status" value="1"/>
</dbReference>
<keyword evidence="1" id="KW-0812">Transmembrane</keyword>
<accession>A0A2R8B828</accession>
<feature type="transmembrane region" description="Helical" evidence="1">
    <location>
        <begin position="29"/>
        <end position="46"/>
    </location>
</feature>
<dbReference type="Proteomes" id="UP000244924">
    <property type="component" value="Unassembled WGS sequence"/>
</dbReference>
<dbReference type="AlphaFoldDB" id="A0A2R8B828"/>
<dbReference type="InterPro" id="IPR018919">
    <property type="entry name" value="DUF2484"/>
</dbReference>
<evidence type="ECO:0008006" key="4">
    <source>
        <dbReference type="Google" id="ProtNLM"/>
    </source>
</evidence>
<dbReference type="EMBL" id="OMOQ01000001">
    <property type="protein sequence ID" value="SPH18712.1"/>
    <property type="molecule type" value="Genomic_DNA"/>
</dbReference>
<evidence type="ECO:0000313" key="2">
    <source>
        <dbReference type="EMBL" id="SPH18712.1"/>
    </source>
</evidence>
<organism evidence="2 3">
    <name type="scientific">Albidovulum aquaemixtae</name>
    <dbReference type="NCBI Taxonomy" id="1542388"/>
    <lineage>
        <taxon>Bacteria</taxon>
        <taxon>Pseudomonadati</taxon>
        <taxon>Pseudomonadota</taxon>
        <taxon>Alphaproteobacteria</taxon>
        <taxon>Rhodobacterales</taxon>
        <taxon>Paracoccaceae</taxon>
        <taxon>Albidovulum</taxon>
    </lineage>
</organism>
<feature type="transmembrane region" description="Helical" evidence="1">
    <location>
        <begin position="51"/>
        <end position="72"/>
    </location>
</feature>
<keyword evidence="3" id="KW-1185">Reference proteome</keyword>
<proteinExistence type="predicted"/>
<keyword evidence="1" id="KW-1133">Transmembrane helix</keyword>
<evidence type="ECO:0000313" key="3">
    <source>
        <dbReference type="Proteomes" id="UP000244924"/>
    </source>
</evidence>
<dbReference type="OrthoDB" id="7869914at2"/>